<sequence length="312" mass="31631">MTAMPETAVPPTAVPSAVPSPTHAAAPLPSADAGPYPPMPSPAVSLLTHPMLGEPSPPVPAQLSRRTLRHRTPGRHAAVPAGPAARYRDVVRVAGTMAGVAASSARVPLTGPRGRQRLVTCAAARTLTALGVRVEVHASPVAWPRTGPDRGPGLLVLTGPLCWLGDLALLTVLPAVPVASGELARSPLVGPLVRRAGAVLPEDGSSLADRVAELVAAGRSVTLTGSDPGHPAVLRAAVEAGATVCPVRVRYRGSGPGVSGEPAARSPWRDLAGAGSTRGLVIEVHLLPPVPPVDAVYAPVAAATSQDRVRTT</sequence>
<evidence type="ECO:0000313" key="2">
    <source>
        <dbReference type="EMBL" id="NEL52910.1"/>
    </source>
</evidence>
<dbReference type="Proteomes" id="UP000470470">
    <property type="component" value="Unassembled WGS sequence"/>
</dbReference>
<evidence type="ECO:0000313" key="3">
    <source>
        <dbReference type="Proteomes" id="UP000470470"/>
    </source>
</evidence>
<keyword evidence="3" id="KW-1185">Reference proteome</keyword>
<organism evidence="2 3">
    <name type="scientific">Goekera deserti</name>
    <dbReference type="NCBI Taxonomy" id="2497753"/>
    <lineage>
        <taxon>Bacteria</taxon>
        <taxon>Bacillati</taxon>
        <taxon>Actinomycetota</taxon>
        <taxon>Actinomycetes</taxon>
        <taxon>Geodermatophilales</taxon>
        <taxon>Geodermatophilaceae</taxon>
        <taxon>Goekera</taxon>
    </lineage>
</organism>
<proteinExistence type="predicted"/>
<protein>
    <submittedName>
        <fullName evidence="2">Uncharacterized protein</fullName>
    </submittedName>
</protein>
<gene>
    <name evidence="2" type="ORF">G1H19_02625</name>
</gene>
<feature type="compositionally biased region" description="Low complexity" evidence="1">
    <location>
        <begin position="7"/>
        <end position="22"/>
    </location>
</feature>
<dbReference type="RefSeq" id="WP_152731984.1">
    <property type="nucleotide sequence ID" value="NZ_JAABOZ010000005.1"/>
</dbReference>
<feature type="region of interest" description="Disordered" evidence="1">
    <location>
        <begin position="1"/>
        <end position="82"/>
    </location>
</feature>
<comment type="caution">
    <text evidence="2">The sequence shown here is derived from an EMBL/GenBank/DDBJ whole genome shotgun (WGS) entry which is preliminary data.</text>
</comment>
<dbReference type="AlphaFoldDB" id="A0A7K3WAP7"/>
<name>A0A7K3WAP7_9ACTN</name>
<evidence type="ECO:0000256" key="1">
    <source>
        <dbReference type="SAM" id="MobiDB-lite"/>
    </source>
</evidence>
<accession>A0A7K3WAP7</accession>
<dbReference type="EMBL" id="JAAGWK010000005">
    <property type="protein sequence ID" value="NEL52910.1"/>
    <property type="molecule type" value="Genomic_DNA"/>
</dbReference>
<reference evidence="2 3" key="1">
    <citation type="submission" date="2020-02" db="EMBL/GenBank/DDBJ databases">
        <title>The whole genome sequence of CPCC 205119.</title>
        <authorList>
            <person name="Jiang Z."/>
        </authorList>
    </citation>
    <scope>NUCLEOTIDE SEQUENCE [LARGE SCALE GENOMIC DNA]</scope>
    <source>
        <strain evidence="2 3">CPCC 205119</strain>
    </source>
</reference>